<sequence>MTAQGHDIQLVANTTGASGLDFHYRRNQLFWSDVKTRKIHSQPLLSAVSSVSSDTDITLPGTWAPVAIAVDWVGDKLYVADAIGQKVDVFELDGHWHAIVLGSNLSSPADIALDPTVGYMFVADSTQVVRANMDGTNAMAIVSEAAYKASGVAVDLIAKRVFWCDSLLDYIETVDYEGNNRILVVRGQTVPSPSRLTLFEDRVYWSDGTKQGIMSVDKYQGQNTIQVVYRKREVREPKGVKAVHGLIQPYASNPCGNQNGNCDQMCIVTVGDGAGMLGYRCACNIGWMLGSDQRRCNLIEEFLMYSQQRFIKGRVLDPVIEGFSDAINPVVSRKARFVGLDFDFKDKYIYYSDVLQDVIYRIHRNGTGTSQA</sequence>
<keyword evidence="3" id="KW-0677">Repeat</keyword>
<dbReference type="InParanoid" id="A0A2J7R9S5"/>
<evidence type="ECO:0000256" key="1">
    <source>
        <dbReference type="ARBA" id="ARBA00022536"/>
    </source>
</evidence>
<keyword evidence="5" id="KW-0325">Glycoprotein</keyword>
<evidence type="ECO:0000313" key="8">
    <source>
        <dbReference type="Proteomes" id="UP000235965"/>
    </source>
</evidence>
<dbReference type="STRING" id="105785.A0A2J7R9S5"/>
<evidence type="ECO:0000256" key="3">
    <source>
        <dbReference type="ARBA" id="ARBA00022737"/>
    </source>
</evidence>
<proteinExistence type="predicted"/>
<dbReference type="InterPro" id="IPR011042">
    <property type="entry name" value="6-blade_b-propeller_TolB-like"/>
</dbReference>
<dbReference type="FunFam" id="2.120.10.30:FF:000241">
    <property type="entry name" value="Low-density lipoprotein receptor-related protein 6"/>
    <property type="match status" value="1"/>
</dbReference>
<dbReference type="SMART" id="SM00135">
    <property type="entry name" value="LY"/>
    <property type="match status" value="6"/>
</dbReference>
<dbReference type="Proteomes" id="UP000235965">
    <property type="component" value="Unassembled WGS sequence"/>
</dbReference>
<evidence type="ECO:0000313" key="7">
    <source>
        <dbReference type="EMBL" id="PNF37589.1"/>
    </source>
</evidence>
<dbReference type="EMBL" id="NEVH01006580">
    <property type="protein sequence ID" value="PNF37589.1"/>
    <property type="molecule type" value="Genomic_DNA"/>
</dbReference>
<dbReference type="SUPFAM" id="SSF57196">
    <property type="entry name" value="EGF/Laminin"/>
    <property type="match status" value="1"/>
</dbReference>
<accession>A0A2J7R9S5</accession>
<dbReference type="OrthoDB" id="21182at2759"/>
<keyword evidence="2" id="KW-0732">Signal</keyword>
<keyword evidence="4" id="KW-1015">Disulfide bond</keyword>
<feature type="repeat" description="LDL-receptor class B" evidence="6">
    <location>
        <begin position="159"/>
        <end position="202"/>
    </location>
</feature>
<evidence type="ECO:0008006" key="9">
    <source>
        <dbReference type="Google" id="ProtNLM"/>
    </source>
</evidence>
<dbReference type="InterPro" id="IPR050778">
    <property type="entry name" value="Cueball_EGF_LRP_Nidogen"/>
</dbReference>
<gene>
    <name evidence="7" type="ORF">B7P43_G11972</name>
</gene>
<reference evidence="7 8" key="1">
    <citation type="submission" date="2017-12" db="EMBL/GenBank/DDBJ databases">
        <title>Hemimetabolous genomes reveal molecular basis of termite eusociality.</title>
        <authorList>
            <person name="Harrison M.C."/>
            <person name="Jongepier E."/>
            <person name="Robertson H.M."/>
            <person name="Arning N."/>
            <person name="Bitard-Feildel T."/>
            <person name="Chao H."/>
            <person name="Childers C.P."/>
            <person name="Dinh H."/>
            <person name="Doddapaneni H."/>
            <person name="Dugan S."/>
            <person name="Gowin J."/>
            <person name="Greiner C."/>
            <person name="Han Y."/>
            <person name="Hu H."/>
            <person name="Hughes D.S.T."/>
            <person name="Huylmans A.-K."/>
            <person name="Kemena C."/>
            <person name="Kremer L.P.M."/>
            <person name="Lee S.L."/>
            <person name="Lopez-Ezquerra A."/>
            <person name="Mallet L."/>
            <person name="Monroy-Kuhn J.M."/>
            <person name="Moser A."/>
            <person name="Murali S.C."/>
            <person name="Muzny D.M."/>
            <person name="Otani S."/>
            <person name="Piulachs M.-D."/>
            <person name="Poelchau M."/>
            <person name="Qu J."/>
            <person name="Schaub F."/>
            <person name="Wada-Katsumata A."/>
            <person name="Worley K.C."/>
            <person name="Xie Q."/>
            <person name="Ylla G."/>
            <person name="Poulsen M."/>
            <person name="Gibbs R.A."/>
            <person name="Schal C."/>
            <person name="Richards S."/>
            <person name="Belles X."/>
            <person name="Korb J."/>
            <person name="Bornberg-Bauer E."/>
        </authorList>
    </citation>
    <scope>NUCLEOTIDE SEQUENCE [LARGE SCALE GENOMIC DNA]</scope>
    <source>
        <tissue evidence="7">Whole body</tissue>
    </source>
</reference>
<dbReference type="AlphaFoldDB" id="A0A2J7R9S5"/>
<comment type="caution">
    <text evidence="7">The sequence shown here is derived from an EMBL/GenBank/DDBJ whole genome shotgun (WGS) entry which is preliminary data.</text>
</comment>
<dbReference type="PROSITE" id="PS51120">
    <property type="entry name" value="LDLRB"/>
    <property type="match status" value="1"/>
</dbReference>
<evidence type="ECO:0000256" key="5">
    <source>
        <dbReference type="ARBA" id="ARBA00023180"/>
    </source>
</evidence>
<evidence type="ECO:0000256" key="6">
    <source>
        <dbReference type="PROSITE-ProRule" id="PRU00461"/>
    </source>
</evidence>
<dbReference type="SUPFAM" id="SSF63825">
    <property type="entry name" value="YWTD domain"/>
    <property type="match status" value="1"/>
</dbReference>
<name>A0A2J7R9S5_9NEOP</name>
<dbReference type="InterPro" id="IPR000033">
    <property type="entry name" value="LDLR_classB_rpt"/>
</dbReference>
<evidence type="ECO:0000256" key="2">
    <source>
        <dbReference type="ARBA" id="ARBA00022729"/>
    </source>
</evidence>
<dbReference type="Pfam" id="PF14670">
    <property type="entry name" value="FXa_inhibition"/>
    <property type="match status" value="1"/>
</dbReference>
<dbReference type="Gene3D" id="2.10.25.10">
    <property type="entry name" value="Laminin"/>
    <property type="match status" value="1"/>
</dbReference>
<organism evidence="7 8">
    <name type="scientific">Cryptotermes secundus</name>
    <dbReference type="NCBI Taxonomy" id="105785"/>
    <lineage>
        <taxon>Eukaryota</taxon>
        <taxon>Metazoa</taxon>
        <taxon>Ecdysozoa</taxon>
        <taxon>Arthropoda</taxon>
        <taxon>Hexapoda</taxon>
        <taxon>Insecta</taxon>
        <taxon>Pterygota</taxon>
        <taxon>Neoptera</taxon>
        <taxon>Polyneoptera</taxon>
        <taxon>Dictyoptera</taxon>
        <taxon>Blattodea</taxon>
        <taxon>Blattoidea</taxon>
        <taxon>Termitoidae</taxon>
        <taxon>Kalotermitidae</taxon>
        <taxon>Cryptotermitinae</taxon>
        <taxon>Cryptotermes</taxon>
    </lineage>
</organism>
<dbReference type="PANTHER" id="PTHR46513:SF13">
    <property type="entry name" value="EGF-LIKE DOMAIN-CONTAINING PROTEIN"/>
    <property type="match status" value="1"/>
</dbReference>
<dbReference type="PANTHER" id="PTHR46513">
    <property type="entry name" value="VITELLOGENIN RECEPTOR-LIKE PROTEIN-RELATED-RELATED"/>
    <property type="match status" value="1"/>
</dbReference>
<protein>
    <recommendedName>
        <fullName evidence="9">EGF-like domain-containing protein</fullName>
    </recommendedName>
</protein>
<keyword evidence="1" id="KW-0245">EGF-like domain</keyword>
<keyword evidence="8" id="KW-1185">Reference proteome</keyword>
<dbReference type="Gene3D" id="2.120.10.30">
    <property type="entry name" value="TolB, C-terminal domain"/>
    <property type="match status" value="2"/>
</dbReference>
<evidence type="ECO:0000256" key="4">
    <source>
        <dbReference type="ARBA" id="ARBA00023157"/>
    </source>
</evidence>